<dbReference type="EMBL" id="JACVVK020000190">
    <property type="protein sequence ID" value="KAK7485763.1"/>
    <property type="molecule type" value="Genomic_DNA"/>
</dbReference>
<dbReference type="AlphaFoldDB" id="A0ABD0KFG2"/>
<name>A0ABD0KFG2_9CAEN</name>
<evidence type="ECO:0000313" key="3">
    <source>
        <dbReference type="Proteomes" id="UP001519460"/>
    </source>
</evidence>
<feature type="compositionally biased region" description="Polar residues" evidence="1">
    <location>
        <begin position="61"/>
        <end position="73"/>
    </location>
</feature>
<keyword evidence="3" id="KW-1185">Reference proteome</keyword>
<accession>A0ABD0KFG2</accession>
<evidence type="ECO:0000256" key="1">
    <source>
        <dbReference type="SAM" id="MobiDB-lite"/>
    </source>
</evidence>
<feature type="non-terminal residue" evidence="2">
    <location>
        <position position="73"/>
    </location>
</feature>
<gene>
    <name evidence="2" type="ORF">BaRGS_00023064</name>
</gene>
<comment type="caution">
    <text evidence="2">The sequence shown here is derived from an EMBL/GenBank/DDBJ whole genome shotgun (WGS) entry which is preliminary data.</text>
</comment>
<feature type="region of interest" description="Disordered" evidence="1">
    <location>
        <begin position="35"/>
        <end position="73"/>
    </location>
</feature>
<dbReference type="Proteomes" id="UP001519460">
    <property type="component" value="Unassembled WGS sequence"/>
</dbReference>
<reference evidence="2 3" key="1">
    <citation type="journal article" date="2023" name="Sci. Data">
        <title>Genome assembly of the Korean intertidal mud-creeper Batillaria attramentaria.</title>
        <authorList>
            <person name="Patra A.K."/>
            <person name="Ho P.T."/>
            <person name="Jun S."/>
            <person name="Lee S.J."/>
            <person name="Kim Y."/>
            <person name="Won Y.J."/>
        </authorList>
    </citation>
    <scope>NUCLEOTIDE SEQUENCE [LARGE SCALE GENOMIC DNA]</scope>
    <source>
        <strain evidence="2">Wonlab-2016</strain>
    </source>
</reference>
<proteinExistence type="predicted"/>
<evidence type="ECO:0000313" key="2">
    <source>
        <dbReference type="EMBL" id="KAK7485763.1"/>
    </source>
</evidence>
<protein>
    <submittedName>
        <fullName evidence="2">Uncharacterized protein</fullName>
    </submittedName>
</protein>
<organism evidence="2 3">
    <name type="scientific">Batillaria attramentaria</name>
    <dbReference type="NCBI Taxonomy" id="370345"/>
    <lineage>
        <taxon>Eukaryota</taxon>
        <taxon>Metazoa</taxon>
        <taxon>Spiralia</taxon>
        <taxon>Lophotrochozoa</taxon>
        <taxon>Mollusca</taxon>
        <taxon>Gastropoda</taxon>
        <taxon>Caenogastropoda</taxon>
        <taxon>Sorbeoconcha</taxon>
        <taxon>Cerithioidea</taxon>
        <taxon>Batillariidae</taxon>
        <taxon>Batillaria</taxon>
    </lineage>
</organism>
<sequence>MGMVWIGHGDCLSRFTPLDPLSLVPGARAARLTGSPLEGCGSSLTDNGLEMGEAMPDQGTDRQSMPFSCSTRG</sequence>